<evidence type="ECO:0000313" key="4">
    <source>
        <dbReference type="Proteomes" id="UP000317835"/>
    </source>
</evidence>
<dbReference type="KEGG" id="tpla:ElP_57020"/>
<reference evidence="3 4" key="1">
    <citation type="submission" date="2019-02" db="EMBL/GenBank/DDBJ databases">
        <title>Deep-cultivation of Planctomycetes and their phenomic and genomic characterization uncovers novel biology.</title>
        <authorList>
            <person name="Wiegand S."/>
            <person name="Jogler M."/>
            <person name="Boedeker C."/>
            <person name="Pinto D."/>
            <person name="Vollmers J."/>
            <person name="Rivas-Marin E."/>
            <person name="Kohn T."/>
            <person name="Peeters S.H."/>
            <person name="Heuer A."/>
            <person name="Rast P."/>
            <person name="Oberbeckmann S."/>
            <person name="Bunk B."/>
            <person name="Jeske O."/>
            <person name="Meyerdierks A."/>
            <person name="Storesund J.E."/>
            <person name="Kallscheuer N."/>
            <person name="Luecker S."/>
            <person name="Lage O.M."/>
            <person name="Pohl T."/>
            <person name="Merkel B.J."/>
            <person name="Hornburger P."/>
            <person name="Mueller R.-W."/>
            <person name="Bruemmer F."/>
            <person name="Labrenz M."/>
            <person name="Spormann A.M."/>
            <person name="Op den Camp H."/>
            <person name="Overmann J."/>
            <person name="Amann R."/>
            <person name="Jetten M.S.M."/>
            <person name="Mascher T."/>
            <person name="Medema M.H."/>
            <person name="Devos D.P."/>
            <person name="Kaster A.-K."/>
            <person name="Ovreas L."/>
            <person name="Rohde M."/>
            <person name="Galperin M.Y."/>
            <person name="Jogler C."/>
        </authorList>
    </citation>
    <scope>NUCLEOTIDE SEQUENCE [LARGE SCALE GENOMIC DNA]</scope>
    <source>
        <strain evidence="3 4">ElP</strain>
    </source>
</reference>
<dbReference type="Gene3D" id="3.40.50.1820">
    <property type="entry name" value="alpha/beta hydrolase"/>
    <property type="match status" value="1"/>
</dbReference>
<dbReference type="EMBL" id="CP036426">
    <property type="protein sequence ID" value="QDV37756.1"/>
    <property type="molecule type" value="Genomic_DNA"/>
</dbReference>
<dbReference type="RefSeq" id="WP_145275788.1">
    <property type="nucleotide sequence ID" value="NZ_CP036426.1"/>
</dbReference>
<sequence>MSEAAQHAEVVVNGVALHVAQSGPTDGPPVILLHGFPEPWSCWRHQIGPLADAGFRVLAPDQRGYNTSDKPEGTAAYALDVLAADVIGLIDAGGWRRASLVGHDWGGLVAWWAALRHPDRVDRLAILNAPHPVAFRRHVRTQPSQLLRSWYVLFFQLPRVPEAHFRRGNWRALTRALVATSRPGTFAEEDLDRYRRAWSEPGAITAMIHWYRAAVRHRPVPPADPRVRVPTLLLWGPGDRFLSRGLAPASLALCDAGRLEWVEGATHWLHHEEPEAVNRLLLDFLGAPRHGP</sequence>
<accession>A0A518HAH7</accession>
<dbReference type="PRINTS" id="PR00412">
    <property type="entry name" value="EPOXHYDRLASE"/>
</dbReference>
<organism evidence="3 4">
    <name type="scientific">Tautonia plasticadhaerens</name>
    <dbReference type="NCBI Taxonomy" id="2527974"/>
    <lineage>
        <taxon>Bacteria</taxon>
        <taxon>Pseudomonadati</taxon>
        <taxon>Planctomycetota</taxon>
        <taxon>Planctomycetia</taxon>
        <taxon>Isosphaerales</taxon>
        <taxon>Isosphaeraceae</taxon>
        <taxon>Tautonia</taxon>
    </lineage>
</organism>
<dbReference type="OrthoDB" id="9773293at2"/>
<evidence type="ECO:0000313" key="3">
    <source>
        <dbReference type="EMBL" id="QDV37756.1"/>
    </source>
</evidence>
<dbReference type="Pfam" id="PF00561">
    <property type="entry name" value="Abhydrolase_1"/>
    <property type="match status" value="1"/>
</dbReference>
<feature type="domain" description="AB hydrolase-1" evidence="2">
    <location>
        <begin position="28"/>
        <end position="274"/>
    </location>
</feature>
<dbReference type="InterPro" id="IPR000639">
    <property type="entry name" value="Epox_hydrolase-like"/>
</dbReference>
<dbReference type="InterPro" id="IPR000073">
    <property type="entry name" value="AB_hydrolase_1"/>
</dbReference>
<protein>
    <submittedName>
        <fullName evidence="3">Soluble epoxide hydrolase</fullName>
        <ecNumber evidence="3">3.3.2.10</ecNumber>
    </submittedName>
</protein>
<gene>
    <name evidence="3" type="ORF">ElP_57020</name>
</gene>
<dbReference type="SUPFAM" id="SSF53474">
    <property type="entry name" value="alpha/beta-Hydrolases"/>
    <property type="match status" value="1"/>
</dbReference>
<dbReference type="EC" id="3.3.2.10" evidence="3"/>
<dbReference type="GO" id="GO:0004301">
    <property type="term" value="F:epoxide hydrolase activity"/>
    <property type="evidence" value="ECO:0007669"/>
    <property type="project" value="UniProtKB-EC"/>
</dbReference>
<evidence type="ECO:0000259" key="2">
    <source>
        <dbReference type="Pfam" id="PF00561"/>
    </source>
</evidence>
<dbReference type="InterPro" id="IPR029058">
    <property type="entry name" value="AB_hydrolase_fold"/>
</dbReference>
<dbReference type="PRINTS" id="PR00111">
    <property type="entry name" value="ABHYDROLASE"/>
</dbReference>
<dbReference type="AlphaFoldDB" id="A0A518HAH7"/>
<dbReference type="Proteomes" id="UP000317835">
    <property type="component" value="Chromosome"/>
</dbReference>
<dbReference type="PANTHER" id="PTHR43329">
    <property type="entry name" value="EPOXIDE HYDROLASE"/>
    <property type="match status" value="1"/>
</dbReference>
<proteinExistence type="predicted"/>
<keyword evidence="1 3" id="KW-0378">Hydrolase</keyword>
<name>A0A518HAH7_9BACT</name>
<keyword evidence="4" id="KW-1185">Reference proteome</keyword>
<evidence type="ECO:0000256" key="1">
    <source>
        <dbReference type="ARBA" id="ARBA00022801"/>
    </source>
</evidence>